<dbReference type="GO" id="GO:0035529">
    <property type="term" value="F:NADH pyrophosphatase activity"/>
    <property type="evidence" value="ECO:0007669"/>
    <property type="project" value="TreeGrafter"/>
</dbReference>
<evidence type="ECO:0000256" key="7">
    <source>
        <dbReference type="ARBA" id="ARBA00022842"/>
    </source>
</evidence>
<dbReference type="CDD" id="cd03429">
    <property type="entry name" value="NUDIX_NADH_pyrophosphatase_Nudt13"/>
    <property type="match status" value="1"/>
</dbReference>
<evidence type="ECO:0000256" key="6">
    <source>
        <dbReference type="ARBA" id="ARBA00022801"/>
    </source>
</evidence>
<feature type="domain" description="Nudix hydrolase" evidence="10">
    <location>
        <begin position="273"/>
        <end position="406"/>
    </location>
</feature>
<evidence type="ECO:0000256" key="9">
    <source>
        <dbReference type="ARBA" id="ARBA00023679"/>
    </source>
</evidence>
<dbReference type="EC" id="3.6.1.22" evidence="4"/>
<dbReference type="GO" id="GO:0006742">
    <property type="term" value="P:NADP+ catabolic process"/>
    <property type="evidence" value="ECO:0007669"/>
    <property type="project" value="TreeGrafter"/>
</dbReference>
<dbReference type="GO" id="GO:0005829">
    <property type="term" value="C:cytosol"/>
    <property type="evidence" value="ECO:0007669"/>
    <property type="project" value="TreeGrafter"/>
</dbReference>
<keyword evidence="12" id="KW-1185">Reference proteome</keyword>
<gene>
    <name evidence="11" type="ORF">METBISCDRAFT_12143</name>
</gene>
<evidence type="ECO:0000313" key="12">
    <source>
        <dbReference type="Proteomes" id="UP000268321"/>
    </source>
</evidence>
<dbReference type="InterPro" id="IPR020084">
    <property type="entry name" value="NUDIX_hydrolase_CS"/>
</dbReference>
<dbReference type="AlphaFoldDB" id="A0A4P9ZH71"/>
<reference evidence="12" key="1">
    <citation type="journal article" date="2018" name="Nat. Microbiol.">
        <title>Leveraging single-cell genomics to expand the fungal tree of life.</title>
        <authorList>
            <person name="Ahrendt S.R."/>
            <person name="Quandt C.A."/>
            <person name="Ciobanu D."/>
            <person name="Clum A."/>
            <person name="Salamov A."/>
            <person name="Andreopoulos B."/>
            <person name="Cheng J.F."/>
            <person name="Woyke T."/>
            <person name="Pelin A."/>
            <person name="Henrissat B."/>
            <person name="Reynolds N.K."/>
            <person name="Benny G.L."/>
            <person name="Smith M.E."/>
            <person name="James T.Y."/>
            <person name="Grigoriev I.V."/>
        </authorList>
    </citation>
    <scope>NUCLEOTIDE SEQUENCE [LARGE SCALE GENOMIC DNA]</scope>
    <source>
        <strain evidence="12">Baker2002</strain>
    </source>
</reference>
<dbReference type="GO" id="GO:0046872">
    <property type="term" value="F:metal ion binding"/>
    <property type="evidence" value="ECO:0007669"/>
    <property type="project" value="UniProtKB-KW"/>
</dbReference>
<keyword evidence="5" id="KW-0479">Metal-binding</keyword>
<dbReference type="PANTHER" id="PTHR42904:SF6">
    <property type="entry name" value="NAD-CAPPED RNA HYDROLASE NUDT12"/>
    <property type="match status" value="1"/>
</dbReference>
<dbReference type="GO" id="GO:0005777">
    <property type="term" value="C:peroxisome"/>
    <property type="evidence" value="ECO:0007669"/>
    <property type="project" value="TreeGrafter"/>
</dbReference>
<dbReference type="OrthoDB" id="10249612at2759"/>
<dbReference type="PROSITE" id="PS00893">
    <property type="entry name" value="NUDIX_BOX"/>
    <property type="match status" value="1"/>
</dbReference>
<keyword evidence="8" id="KW-0520">NAD</keyword>
<dbReference type="GO" id="GO:0019677">
    <property type="term" value="P:NAD+ catabolic process"/>
    <property type="evidence" value="ECO:0007669"/>
    <property type="project" value="TreeGrafter"/>
</dbReference>
<comment type="catalytic activity">
    <reaction evidence="9">
        <text>a 5'-end NAD(+)-phospho-ribonucleoside in mRNA + H2O = a 5'-end phospho-adenosine-phospho-ribonucleoside in mRNA + beta-nicotinamide D-ribonucleotide + 2 H(+)</text>
        <dbReference type="Rhea" id="RHEA:60876"/>
        <dbReference type="Rhea" id="RHEA-COMP:15698"/>
        <dbReference type="Rhea" id="RHEA-COMP:15719"/>
        <dbReference type="ChEBI" id="CHEBI:14649"/>
        <dbReference type="ChEBI" id="CHEBI:15377"/>
        <dbReference type="ChEBI" id="CHEBI:15378"/>
        <dbReference type="ChEBI" id="CHEBI:144029"/>
        <dbReference type="ChEBI" id="CHEBI:144051"/>
    </reaction>
    <physiologicalReaction direction="left-to-right" evidence="9">
        <dbReference type="Rhea" id="RHEA:60877"/>
    </physiologicalReaction>
</comment>
<dbReference type="Pfam" id="PF00293">
    <property type="entry name" value="NUDIX"/>
    <property type="match status" value="1"/>
</dbReference>
<accession>A0A4P9ZH71</accession>
<name>A0A4P9ZH71_9ASCO</name>
<keyword evidence="6" id="KW-0378">Hydrolase</keyword>
<dbReference type="Proteomes" id="UP000268321">
    <property type="component" value="Unassembled WGS sequence"/>
</dbReference>
<dbReference type="Gene3D" id="3.90.79.20">
    <property type="match status" value="1"/>
</dbReference>
<dbReference type="SUPFAM" id="SSF55811">
    <property type="entry name" value="Nudix"/>
    <property type="match status" value="1"/>
</dbReference>
<dbReference type="InterPro" id="IPR000086">
    <property type="entry name" value="NUDIX_hydrolase_dom"/>
</dbReference>
<proteinExistence type="inferred from homology"/>
<dbReference type="Gene3D" id="3.90.79.10">
    <property type="entry name" value="Nucleoside Triphosphate Pyrophosphohydrolase"/>
    <property type="match status" value="1"/>
</dbReference>
<evidence type="ECO:0000313" key="11">
    <source>
        <dbReference type="EMBL" id="RKP32484.1"/>
    </source>
</evidence>
<evidence type="ECO:0000256" key="3">
    <source>
        <dbReference type="ARBA" id="ARBA00009595"/>
    </source>
</evidence>
<evidence type="ECO:0000256" key="5">
    <source>
        <dbReference type="ARBA" id="ARBA00022723"/>
    </source>
</evidence>
<keyword evidence="7" id="KW-0460">Magnesium</keyword>
<sequence length="428" mass="47708">MFKDPALGAHNCDIYFGREVVNRVSFLREDADFVAKAATHQSTRFIFYENGNPLVRKIENKAHLMVLTNGDGQLQTIEGEDAPGPHQGLLNDPEWTHIVETWAEDNRVQSPGLRDSGKPSFLFLGIKDESVGIDLCHLKLYAEETYLDHQGRYLGIPYFGVDVSGAPGVAALVFRHILQHGPGSSDEEYIFSHSWKHVMGLSMDDSAFFSLGKMYFDWLGRNRFCPGCGSKVIAIHAGGKLRCTNEAQMASNLESPQYECPVRNATVSNVSFPRTDPVVITAITNREHTKILLAMGKRHVKKKMYSCIAGFMEPSETVEVAAKREIWEETGVVCTDIQILMSQPWPFSGNLMIGCIATVDFNGENEAISLGHDRELADARWFDISEVRDYLQDKSNNAARGEGLQLPSLVSVAHALIKWLVEKSESKL</sequence>
<evidence type="ECO:0000256" key="4">
    <source>
        <dbReference type="ARBA" id="ARBA00012381"/>
    </source>
</evidence>
<dbReference type="InterPro" id="IPR015797">
    <property type="entry name" value="NUDIX_hydrolase-like_dom_sf"/>
</dbReference>
<dbReference type="PANTHER" id="PTHR42904">
    <property type="entry name" value="NUDIX HYDROLASE, NUDC SUBFAMILY"/>
    <property type="match status" value="1"/>
</dbReference>
<dbReference type="InterPro" id="IPR050241">
    <property type="entry name" value="NAD-cap_RNA_hydrolase_NudC"/>
</dbReference>
<comment type="cofactor">
    <cofactor evidence="2">
        <name>Zn(2+)</name>
        <dbReference type="ChEBI" id="CHEBI:29105"/>
    </cofactor>
</comment>
<organism evidence="11 12">
    <name type="scientific">Metschnikowia bicuspidata</name>
    <dbReference type="NCBI Taxonomy" id="27322"/>
    <lineage>
        <taxon>Eukaryota</taxon>
        <taxon>Fungi</taxon>
        <taxon>Dikarya</taxon>
        <taxon>Ascomycota</taxon>
        <taxon>Saccharomycotina</taxon>
        <taxon>Pichiomycetes</taxon>
        <taxon>Metschnikowiaceae</taxon>
        <taxon>Metschnikowia</taxon>
    </lineage>
</organism>
<comment type="similarity">
    <text evidence="3">Belongs to the Nudix hydrolase family. NudC subfamily.</text>
</comment>
<comment type="cofactor">
    <cofactor evidence="1">
        <name>Mg(2+)</name>
        <dbReference type="ChEBI" id="CHEBI:18420"/>
    </cofactor>
</comment>
<evidence type="ECO:0000256" key="2">
    <source>
        <dbReference type="ARBA" id="ARBA00001947"/>
    </source>
</evidence>
<protein>
    <recommendedName>
        <fullName evidence="4">NAD(+) diphosphatase</fullName>
        <ecNumber evidence="4">3.6.1.22</ecNumber>
    </recommendedName>
</protein>
<evidence type="ECO:0000256" key="8">
    <source>
        <dbReference type="ARBA" id="ARBA00023027"/>
    </source>
</evidence>
<dbReference type="EMBL" id="ML004431">
    <property type="protein sequence ID" value="RKP32484.1"/>
    <property type="molecule type" value="Genomic_DNA"/>
</dbReference>
<evidence type="ECO:0000259" key="10">
    <source>
        <dbReference type="PROSITE" id="PS51462"/>
    </source>
</evidence>
<dbReference type="PROSITE" id="PS51462">
    <property type="entry name" value="NUDIX"/>
    <property type="match status" value="1"/>
</dbReference>
<evidence type="ECO:0000256" key="1">
    <source>
        <dbReference type="ARBA" id="ARBA00001946"/>
    </source>
</evidence>
<dbReference type="InterPro" id="IPR049734">
    <property type="entry name" value="NudC-like_C"/>
</dbReference>